<keyword evidence="1" id="KW-1133">Transmembrane helix</keyword>
<feature type="transmembrane region" description="Helical" evidence="1">
    <location>
        <begin position="107"/>
        <end position="129"/>
    </location>
</feature>
<keyword evidence="3" id="KW-1185">Reference proteome</keyword>
<accession>A0A813E059</accession>
<dbReference type="EMBL" id="CAJNNV010006992">
    <property type="protein sequence ID" value="CAE8594364.1"/>
    <property type="molecule type" value="Genomic_DNA"/>
</dbReference>
<sequence>MRVACYIQPILHTATSAFELVPFAHQPKLQTRRSARDIPPLFGHGFLPGQAYKKEGVHRRREKMSLQRASAQRVWNRLRDNGKARLLLSAFTLVECQAKKHRLKRGCLAWLGLSILSALALPAVCWQNLGFSAQPLT</sequence>
<evidence type="ECO:0000256" key="1">
    <source>
        <dbReference type="SAM" id="Phobius"/>
    </source>
</evidence>
<dbReference type="Proteomes" id="UP000654075">
    <property type="component" value="Unassembled WGS sequence"/>
</dbReference>
<comment type="caution">
    <text evidence="2">The sequence shown here is derived from an EMBL/GenBank/DDBJ whole genome shotgun (WGS) entry which is preliminary data.</text>
</comment>
<organism evidence="2 3">
    <name type="scientific">Polarella glacialis</name>
    <name type="common">Dinoflagellate</name>
    <dbReference type="NCBI Taxonomy" id="89957"/>
    <lineage>
        <taxon>Eukaryota</taxon>
        <taxon>Sar</taxon>
        <taxon>Alveolata</taxon>
        <taxon>Dinophyceae</taxon>
        <taxon>Suessiales</taxon>
        <taxon>Suessiaceae</taxon>
        <taxon>Polarella</taxon>
    </lineage>
</organism>
<keyword evidence="1" id="KW-0812">Transmembrane</keyword>
<gene>
    <name evidence="2" type="ORF">PGLA1383_LOCUS12920</name>
</gene>
<name>A0A813E059_POLGL</name>
<evidence type="ECO:0000313" key="2">
    <source>
        <dbReference type="EMBL" id="CAE8594364.1"/>
    </source>
</evidence>
<evidence type="ECO:0000313" key="3">
    <source>
        <dbReference type="Proteomes" id="UP000654075"/>
    </source>
</evidence>
<protein>
    <submittedName>
        <fullName evidence="2">Uncharacterized protein</fullName>
    </submittedName>
</protein>
<keyword evidence="1" id="KW-0472">Membrane</keyword>
<reference evidence="2" key="1">
    <citation type="submission" date="2021-02" db="EMBL/GenBank/DDBJ databases">
        <authorList>
            <person name="Dougan E. K."/>
            <person name="Rhodes N."/>
            <person name="Thang M."/>
            <person name="Chan C."/>
        </authorList>
    </citation>
    <scope>NUCLEOTIDE SEQUENCE</scope>
</reference>
<proteinExistence type="predicted"/>
<dbReference type="AlphaFoldDB" id="A0A813E059"/>